<comment type="subcellular location">
    <subcellularLocation>
        <location evidence="6">Cytoplasm</location>
    </subcellularLocation>
</comment>
<dbReference type="GO" id="GO:0008855">
    <property type="term" value="F:exodeoxyribonuclease VII activity"/>
    <property type="evidence" value="ECO:0007669"/>
    <property type="project" value="UniProtKB-UniRule"/>
</dbReference>
<evidence type="ECO:0000313" key="7">
    <source>
        <dbReference type="EMBL" id="QXE23570.1"/>
    </source>
</evidence>
<dbReference type="Gene3D" id="1.10.287.1040">
    <property type="entry name" value="Exonuclease VII, small subunit"/>
    <property type="match status" value="1"/>
</dbReference>
<dbReference type="PANTHER" id="PTHR34137:SF1">
    <property type="entry name" value="EXODEOXYRIBONUCLEASE 7 SMALL SUBUNIT"/>
    <property type="match status" value="1"/>
</dbReference>
<keyword evidence="2 6" id="KW-0963">Cytoplasm</keyword>
<name>A0A975T7Z4_9NOST</name>
<sequence>MVKRNNAANSDFLASGSYEEKVAEIEQIITRIEKGELQLADVFAQFATAVEYLRQCENFLQQRQQQVDLLIETLQDES</sequence>
<evidence type="ECO:0000256" key="3">
    <source>
        <dbReference type="ARBA" id="ARBA00022722"/>
    </source>
</evidence>
<dbReference type="SUPFAM" id="SSF116842">
    <property type="entry name" value="XseB-like"/>
    <property type="match status" value="1"/>
</dbReference>
<keyword evidence="8" id="KW-1185">Reference proteome</keyword>
<gene>
    <name evidence="6" type="primary">xseB</name>
    <name evidence="7" type="ORF">B6N60_02260</name>
</gene>
<dbReference type="RefSeq" id="WP_190605823.1">
    <property type="nucleotide sequence ID" value="NZ_CP021056.1"/>
</dbReference>
<evidence type="ECO:0000256" key="2">
    <source>
        <dbReference type="ARBA" id="ARBA00022490"/>
    </source>
</evidence>
<dbReference type="PANTHER" id="PTHR34137">
    <property type="entry name" value="EXODEOXYRIBONUCLEASE 7 SMALL SUBUNIT"/>
    <property type="match status" value="1"/>
</dbReference>
<keyword evidence="5 6" id="KW-0269">Exonuclease</keyword>
<dbReference type="Pfam" id="PF02609">
    <property type="entry name" value="Exonuc_VII_S"/>
    <property type="match status" value="1"/>
</dbReference>
<dbReference type="GO" id="GO:0009318">
    <property type="term" value="C:exodeoxyribonuclease VII complex"/>
    <property type="evidence" value="ECO:0007669"/>
    <property type="project" value="UniProtKB-UniRule"/>
</dbReference>
<protein>
    <recommendedName>
        <fullName evidence="6">Exodeoxyribonuclease 7 small subunit</fullName>
        <ecNumber evidence="6">3.1.11.6</ecNumber>
    </recommendedName>
    <alternativeName>
        <fullName evidence="6">Exodeoxyribonuclease VII small subunit</fullName>
        <shortName evidence="6">Exonuclease VII small subunit</shortName>
    </alternativeName>
</protein>
<dbReference type="NCBIfam" id="TIGR01280">
    <property type="entry name" value="xseB"/>
    <property type="match status" value="1"/>
</dbReference>
<comment type="catalytic activity">
    <reaction evidence="6">
        <text>Exonucleolytic cleavage in either 5'- to 3'- or 3'- to 5'-direction to yield nucleoside 5'-phosphates.</text>
        <dbReference type="EC" id="3.1.11.6"/>
    </reaction>
</comment>
<dbReference type="InterPro" id="IPR003761">
    <property type="entry name" value="Exonuc_VII_S"/>
</dbReference>
<dbReference type="GO" id="GO:0006308">
    <property type="term" value="P:DNA catabolic process"/>
    <property type="evidence" value="ECO:0007669"/>
    <property type="project" value="UniProtKB-UniRule"/>
</dbReference>
<keyword evidence="4 6" id="KW-0378">Hydrolase</keyword>
<accession>A0A975T7Z4</accession>
<dbReference type="EMBL" id="CP021056">
    <property type="protein sequence ID" value="QXE23570.1"/>
    <property type="molecule type" value="Genomic_DNA"/>
</dbReference>
<reference evidence="7" key="1">
    <citation type="submission" date="2017-04" db="EMBL/GenBank/DDBJ databases">
        <title>Genome deletions in a multicellular cyanobacterial endosymbiont for morphological adaptation in marine diatoms.</title>
        <authorList>
            <person name="Wang Y."/>
            <person name="Gao H."/>
            <person name="Li R."/>
            <person name="Xu X."/>
        </authorList>
    </citation>
    <scope>NUCLEOTIDE SEQUENCE</scope>
    <source>
        <strain evidence="7">FACHB 800</strain>
    </source>
</reference>
<evidence type="ECO:0000256" key="4">
    <source>
        <dbReference type="ARBA" id="ARBA00022801"/>
    </source>
</evidence>
<evidence type="ECO:0000256" key="6">
    <source>
        <dbReference type="HAMAP-Rule" id="MF_00337"/>
    </source>
</evidence>
<keyword evidence="3 6" id="KW-0540">Nuclease</keyword>
<dbReference type="Proteomes" id="UP000683511">
    <property type="component" value="Chromosome"/>
</dbReference>
<evidence type="ECO:0000256" key="1">
    <source>
        <dbReference type="ARBA" id="ARBA00009998"/>
    </source>
</evidence>
<dbReference type="HAMAP" id="MF_00337">
    <property type="entry name" value="Exonuc_7_S"/>
    <property type="match status" value="1"/>
</dbReference>
<dbReference type="AlphaFoldDB" id="A0A975T7Z4"/>
<dbReference type="EC" id="3.1.11.6" evidence="6"/>
<comment type="similarity">
    <text evidence="1 6">Belongs to the XseB family.</text>
</comment>
<evidence type="ECO:0000313" key="8">
    <source>
        <dbReference type="Proteomes" id="UP000683511"/>
    </source>
</evidence>
<evidence type="ECO:0000256" key="5">
    <source>
        <dbReference type="ARBA" id="ARBA00022839"/>
    </source>
</evidence>
<dbReference type="KEGG" id="rsin:B6N60_02260"/>
<dbReference type="InterPro" id="IPR037004">
    <property type="entry name" value="Exonuc_VII_ssu_sf"/>
</dbReference>
<proteinExistence type="inferred from homology"/>
<comment type="subunit">
    <text evidence="6">Heterooligomer composed of large and small subunits.</text>
</comment>
<dbReference type="GO" id="GO:0005829">
    <property type="term" value="C:cytosol"/>
    <property type="evidence" value="ECO:0007669"/>
    <property type="project" value="TreeGrafter"/>
</dbReference>
<organism evidence="7 8">
    <name type="scientific">Richelia sinica FACHB-800</name>
    <dbReference type="NCBI Taxonomy" id="1357546"/>
    <lineage>
        <taxon>Bacteria</taxon>
        <taxon>Bacillati</taxon>
        <taxon>Cyanobacteriota</taxon>
        <taxon>Cyanophyceae</taxon>
        <taxon>Nostocales</taxon>
        <taxon>Nostocaceae</taxon>
        <taxon>Richelia</taxon>
    </lineage>
</organism>
<comment type="function">
    <text evidence="6">Bidirectionally degrades single-stranded DNA into large acid-insoluble oligonucleotides, which are then degraded further into small acid-soluble oligonucleotides.</text>
</comment>